<accession>A0A0Q3J397</accession>
<proteinExistence type="predicted"/>
<reference evidence="1" key="2">
    <citation type="submission" date="2017-06" db="EMBL/GenBank/DDBJ databases">
        <title>WGS assembly of Brachypodium distachyon.</title>
        <authorList>
            <consortium name="The International Brachypodium Initiative"/>
            <person name="Lucas S."/>
            <person name="Harmon-Smith M."/>
            <person name="Lail K."/>
            <person name="Tice H."/>
            <person name="Grimwood J."/>
            <person name="Bruce D."/>
            <person name="Barry K."/>
            <person name="Shu S."/>
            <person name="Lindquist E."/>
            <person name="Wang M."/>
            <person name="Pitluck S."/>
            <person name="Vogel J.P."/>
            <person name="Garvin D.F."/>
            <person name="Mockler T.C."/>
            <person name="Schmutz J."/>
            <person name="Rokhsar D."/>
            <person name="Bevan M.W."/>
        </authorList>
    </citation>
    <scope>NUCLEOTIDE SEQUENCE</scope>
    <source>
        <strain evidence="1">Bd21</strain>
    </source>
</reference>
<dbReference type="EMBL" id="CM000882">
    <property type="protein sequence ID" value="KQJ92816.1"/>
    <property type="molecule type" value="Genomic_DNA"/>
</dbReference>
<organism evidence="1">
    <name type="scientific">Brachypodium distachyon</name>
    <name type="common">Purple false brome</name>
    <name type="synonym">Trachynia distachya</name>
    <dbReference type="NCBI Taxonomy" id="15368"/>
    <lineage>
        <taxon>Eukaryota</taxon>
        <taxon>Viridiplantae</taxon>
        <taxon>Streptophyta</taxon>
        <taxon>Embryophyta</taxon>
        <taxon>Tracheophyta</taxon>
        <taxon>Spermatophyta</taxon>
        <taxon>Magnoliopsida</taxon>
        <taxon>Liliopsida</taxon>
        <taxon>Poales</taxon>
        <taxon>Poaceae</taxon>
        <taxon>BOP clade</taxon>
        <taxon>Pooideae</taxon>
        <taxon>Stipodae</taxon>
        <taxon>Brachypodieae</taxon>
        <taxon>Brachypodium</taxon>
    </lineage>
</organism>
<sequence length="99" mass="10615">MMMKWKEGWSSTHVALAMLSHIPPACRRPMMKMLGLVGSDGWVAFASSVPGLVVSALSVGHDALPSPRRGPAMWCVCFIGRRLVVGDSFASSVLGRCRG</sequence>
<dbReference type="EnsemblPlants" id="KQJ92816">
    <property type="protein sequence ID" value="KQJ92816"/>
    <property type="gene ID" value="BRADI_3g00885v3"/>
</dbReference>
<reference evidence="1 2" key="1">
    <citation type="journal article" date="2010" name="Nature">
        <title>Genome sequencing and analysis of the model grass Brachypodium distachyon.</title>
        <authorList>
            <consortium name="International Brachypodium Initiative"/>
        </authorList>
    </citation>
    <scope>NUCLEOTIDE SEQUENCE [LARGE SCALE GENOMIC DNA]</scope>
    <source>
        <strain evidence="1 2">Bd21</strain>
    </source>
</reference>
<evidence type="ECO:0000313" key="3">
    <source>
        <dbReference type="Proteomes" id="UP000008810"/>
    </source>
</evidence>
<dbReference type="InParanoid" id="A0A0Q3J397"/>
<protein>
    <submittedName>
        <fullName evidence="1 2">Uncharacterized protein</fullName>
    </submittedName>
</protein>
<evidence type="ECO:0000313" key="1">
    <source>
        <dbReference type="EMBL" id="KQJ92816.1"/>
    </source>
</evidence>
<keyword evidence="3" id="KW-1185">Reference proteome</keyword>
<evidence type="ECO:0000313" key="2">
    <source>
        <dbReference type="EnsemblPlants" id="KQJ92816"/>
    </source>
</evidence>
<dbReference type="Proteomes" id="UP000008810">
    <property type="component" value="Chromosome 3"/>
</dbReference>
<dbReference type="Gramene" id="KQJ92816">
    <property type="protein sequence ID" value="KQJ92816"/>
    <property type="gene ID" value="BRADI_3g00885v3"/>
</dbReference>
<name>A0A0Q3J397_BRADI</name>
<dbReference type="AlphaFoldDB" id="A0A0Q3J397"/>
<gene>
    <name evidence="1" type="ORF">BRADI_3g00885v3</name>
</gene>
<reference evidence="2" key="3">
    <citation type="submission" date="2018-08" db="UniProtKB">
        <authorList>
            <consortium name="EnsemblPlants"/>
        </authorList>
    </citation>
    <scope>IDENTIFICATION</scope>
    <source>
        <strain evidence="2">cv. Bd21</strain>
    </source>
</reference>